<dbReference type="GO" id="GO:0032993">
    <property type="term" value="C:protein-DNA complex"/>
    <property type="evidence" value="ECO:0007669"/>
    <property type="project" value="TreeGrafter"/>
</dbReference>
<organism evidence="6 7">
    <name type="scientific">Embleya hyalina</name>
    <dbReference type="NCBI Taxonomy" id="516124"/>
    <lineage>
        <taxon>Bacteria</taxon>
        <taxon>Bacillati</taxon>
        <taxon>Actinomycetota</taxon>
        <taxon>Actinomycetes</taxon>
        <taxon>Kitasatosporales</taxon>
        <taxon>Streptomycetaceae</taxon>
        <taxon>Embleya</taxon>
    </lineage>
</organism>
<evidence type="ECO:0000259" key="5">
    <source>
        <dbReference type="Pfam" id="PF00126"/>
    </source>
</evidence>
<evidence type="ECO:0000313" key="6">
    <source>
        <dbReference type="EMBL" id="GCD96820.1"/>
    </source>
</evidence>
<dbReference type="GO" id="GO:0003700">
    <property type="term" value="F:DNA-binding transcription factor activity"/>
    <property type="evidence" value="ECO:0007669"/>
    <property type="project" value="InterPro"/>
</dbReference>
<keyword evidence="7" id="KW-1185">Reference proteome</keyword>
<sequence length="329" mass="35730">MFASDPVQGPAPLMDTTLDQLRSLIAVRDTGSALRAARLLDRDQSSVQKQIDTLNRNLGALCGEPLVLKQGRGRDVVFTGTGEALVEAARDTLENWRDRIRMCRDRAGALVVVGTTRFTLGALTSVGAVVADEFRRRDVELRIEHVRSKDVLPKLRSKEVDLVCGSIALPEGHGAPADCEVREFSRTGPSVLTNLSTRLLPGPEVKVSALRELPLVVPDHGLIADCLRGWFGGDHRRQLNIAAQIDAVTYGLELLCSALPVRGCMLVTHGIGEMVRDGRMATGGGLRVLPVVNDTPVRMQILTGAFRRRDDAARDGSHPLSMLWAALAR</sequence>
<comment type="caution">
    <text evidence="6">The sequence shown here is derived from an EMBL/GenBank/DDBJ whole genome shotgun (WGS) entry which is preliminary data.</text>
</comment>
<dbReference type="SUPFAM" id="SSF53850">
    <property type="entry name" value="Periplasmic binding protein-like II"/>
    <property type="match status" value="1"/>
</dbReference>
<comment type="similarity">
    <text evidence="1">Belongs to the LysR transcriptional regulatory family.</text>
</comment>
<feature type="domain" description="HTH lysR-type" evidence="5">
    <location>
        <begin position="18"/>
        <end position="83"/>
    </location>
</feature>
<gene>
    <name evidence="6" type="ORF">EHYA_04507</name>
</gene>
<dbReference type="Gene3D" id="1.10.10.10">
    <property type="entry name" value="Winged helix-like DNA-binding domain superfamily/Winged helix DNA-binding domain"/>
    <property type="match status" value="1"/>
</dbReference>
<name>A0A401YQE4_9ACTN</name>
<dbReference type="InterPro" id="IPR000847">
    <property type="entry name" value="LysR_HTH_N"/>
</dbReference>
<protein>
    <submittedName>
        <fullName evidence="6">LysR family transcriptional regulator</fullName>
    </submittedName>
</protein>
<keyword evidence="4" id="KW-0804">Transcription</keyword>
<dbReference type="PANTHER" id="PTHR30346:SF28">
    <property type="entry name" value="HTH-TYPE TRANSCRIPTIONAL REGULATOR CYNR"/>
    <property type="match status" value="1"/>
</dbReference>
<dbReference type="Proteomes" id="UP000286931">
    <property type="component" value="Unassembled WGS sequence"/>
</dbReference>
<evidence type="ECO:0000256" key="4">
    <source>
        <dbReference type="ARBA" id="ARBA00023163"/>
    </source>
</evidence>
<keyword evidence="2" id="KW-0805">Transcription regulation</keyword>
<dbReference type="PANTHER" id="PTHR30346">
    <property type="entry name" value="TRANSCRIPTIONAL DUAL REGULATOR HCAR-RELATED"/>
    <property type="match status" value="1"/>
</dbReference>
<dbReference type="AlphaFoldDB" id="A0A401YQE4"/>
<dbReference type="Pfam" id="PF00126">
    <property type="entry name" value="HTH_1"/>
    <property type="match status" value="1"/>
</dbReference>
<dbReference type="SUPFAM" id="SSF46785">
    <property type="entry name" value="Winged helix' DNA-binding domain"/>
    <property type="match status" value="1"/>
</dbReference>
<dbReference type="OrthoDB" id="3449785at2"/>
<dbReference type="InterPro" id="IPR036388">
    <property type="entry name" value="WH-like_DNA-bd_sf"/>
</dbReference>
<dbReference type="InterPro" id="IPR036390">
    <property type="entry name" value="WH_DNA-bd_sf"/>
</dbReference>
<evidence type="ECO:0000313" key="7">
    <source>
        <dbReference type="Proteomes" id="UP000286931"/>
    </source>
</evidence>
<reference evidence="6 7" key="1">
    <citation type="submission" date="2018-12" db="EMBL/GenBank/DDBJ databases">
        <title>Draft genome sequence of Embleya hyalina NBRC 13850T.</title>
        <authorList>
            <person name="Komaki H."/>
            <person name="Hosoyama A."/>
            <person name="Kimura A."/>
            <person name="Ichikawa N."/>
            <person name="Tamura T."/>
        </authorList>
    </citation>
    <scope>NUCLEOTIDE SEQUENCE [LARGE SCALE GENOMIC DNA]</scope>
    <source>
        <strain evidence="6 7">NBRC 13850</strain>
    </source>
</reference>
<dbReference type="GO" id="GO:0003677">
    <property type="term" value="F:DNA binding"/>
    <property type="evidence" value="ECO:0007669"/>
    <property type="project" value="UniProtKB-KW"/>
</dbReference>
<keyword evidence="3" id="KW-0238">DNA-binding</keyword>
<accession>A0A401YQE4</accession>
<proteinExistence type="inferred from homology"/>
<dbReference type="EMBL" id="BIFH01000022">
    <property type="protein sequence ID" value="GCD96820.1"/>
    <property type="molecule type" value="Genomic_DNA"/>
</dbReference>
<evidence type="ECO:0000256" key="3">
    <source>
        <dbReference type="ARBA" id="ARBA00023125"/>
    </source>
</evidence>
<evidence type="ECO:0000256" key="2">
    <source>
        <dbReference type="ARBA" id="ARBA00023015"/>
    </source>
</evidence>
<evidence type="ECO:0000256" key="1">
    <source>
        <dbReference type="ARBA" id="ARBA00009437"/>
    </source>
</evidence>